<sequence>MNLNSELAEHEIIISTLCPKQHRTLTSVSFCWRRTSLLTCSIFDSPFCIFGRLETSRSLENPFPVSSASDENSCRIEFQINTLCDQVLFPIAKPSGEMCFVALVAVVDREVILSVALSSNDVEVQEA</sequence>
<protein>
    <submittedName>
        <fullName evidence="1">Uncharacterized protein</fullName>
    </submittedName>
</protein>
<organism evidence="1 2">
    <name type="scientific">Caerostris extrusa</name>
    <name type="common">Bark spider</name>
    <name type="synonym">Caerostris bankana</name>
    <dbReference type="NCBI Taxonomy" id="172846"/>
    <lineage>
        <taxon>Eukaryota</taxon>
        <taxon>Metazoa</taxon>
        <taxon>Ecdysozoa</taxon>
        <taxon>Arthropoda</taxon>
        <taxon>Chelicerata</taxon>
        <taxon>Arachnida</taxon>
        <taxon>Araneae</taxon>
        <taxon>Araneomorphae</taxon>
        <taxon>Entelegynae</taxon>
        <taxon>Araneoidea</taxon>
        <taxon>Araneidae</taxon>
        <taxon>Caerostris</taxon>
    </lineage>
</organism>
<evidence type="ECO:0000313" key="1">
    <source>
        <dbReference type="EMBL" id="GIX82329.1"/>
    </source>
</evidence>
<evidence type="ECO:0000313" key="2">
    <source>
        <dbReference type="Proteomes" id="UP001054945"/>
    </source>
</evidence>
<proteinExistence type="predicted"/>
<dbReference type="AlphaFoldDB" id="A0AAV4NBX2"/>
<keyword evidence="2" id="KW-1185">Reference proteome</keyword>
<dbReference type="Proteomes" id="UP001054945">
    <property type="component" value="Unassembled WGS sequence"/>
</dbReference>
<accession>A0AAV4NBX2</accession>
<comment type="caution">
    <text evidence="1">The sequence shown here is derived from an EMBL/GenBank/DDBJ whole genome shotgun (WGS) entry which is preliminary data.</text>
</comment>
<name>A0AAV4NBX2_CAEEX</name>
<gene>
    <name evidence="1" type="ORF">CEXT_137561</name>
</gene>
<dbReference type="EMBL" id="BPLR01020770">
    <property type="protein sequence ID" value="GIX82329.1"/>
    <property type="molecule type" value="Genomic_DNA"/>
</dbReference>
<reference evidence="1 2" key="1">
    <citation type="submission" date="2021-06" db="EMBL/GenBank/DDBJ databases">
        <title>Caerostris extrusa draft genome.</title>
        <authorList>
            <person name="Kono N."/>
            <person name="Arakawa K."/>
        </authorList>
    </citation>
    <scope>NUCLEOTIDE SEQUENCE [LARGE SCALE GENOMIC DNA]</scope>
</reference>